<name>A0A4Q2DK54_9AGAR</name>
<protein>
    <submittedName>
        <fullName evidence="1">Uncharacterized protein</fullName>
    </submittedName>
</protein>
<sequence>MKKNQSGAYRESAMKLFAGRHSEAAVKDQWERSRKTFLWIVQYNKFTANRGGDGEATSDYEAGKLAQSSKKLAAARKARVLGNESSLLSDASMEDRSGKKKRSLLVLSDSDLSDSDNARKSGGVASLLLRKPSRPVHVSIGRQPPFLLETLPKLLDGGPVQKLNKRLRWRLRVR</sequence>
<dbReference type="AlphaFoldDB" id="A0A4Q2DK54"/>
<gene>
    <name evidence="1" type="ORF">EST38_g5566</name>
</gene>
<evidence type="ECO:0000313" key="2">
    <source>
        <dbReference type="Proteomes" id="UP000290288"/>
    </source>
</evidence>
<accession>A0A4Q2DK54</accession>
<dbReference type="Proteomes" id="UP000290288">
    <property type="component" value="Unassembled WGS sequence"/>
</dbReference>
<comment type="caution">
    <text evidence="1">The sequence shown here is derived from an EMBL/GenBank/DDBJ whole genome shotgun (WGS) entry which is preliminary data.</text>
</comment>
<reference evidence="1 2" key="1">
    <citation type="submission" date="2019-01" db="EMBL/GenBank/DDBJ databases">
        <title>Draft genome sequence of Psathyrella aberdarensis IHI B618.</title>
        <authorList>
            <person name="Buettner E."/>
            <person name="Kellner H."/>
        </authorList>
    </citation>
    <scope>NUCLEOTIDE SEQUENCE [LARGE SCALE GENOMIC DNA]</scope>
    <source>
        <strain evidence="1 2">IHI B618</strain>
    </source>
</reference>
<dbReference type="OrthoDB" id="2685034at2759"/>
<keyword evidence="2" id="KW-1185">Reference proteome</keyword>
<proteinExistence type="predicted"/>
<evidence type="ECO:0000313" key="1">
    <source>
        <dbReference type="EMBL" id="RXW20287.1"/>
    </source>
</evidence>
<dbReference type="EMBL" id="SDEE01000157">
    <property type="protein sequence ID" value="RXW20287.1"/>
    <property type="molecule type" value="Genomic_DNA"/>
</dbReference>
<organism evidence="1 2">
    <name type="scientific">Candolleomyces aberdarensis</name>
    <dbReference type="NCBI Taxonomy" id="2316362"/>
    <lineage>
        <taxon>Eukaryota</taxon>
        <taxon>Fungi</taxon>
        <taxon>Dikarya</taxon>
        <taxon>Basidiomycota</taxon>
        <taxon>Agaricomycotina</taxon>
        <taxon>Agaricomycetes</taxon>
        <taxon>Agaricomycetidae</taxon>
        <taxon>Agaricales</taxon>
        <taxon>Agaricineae</taxon>
        <taxon>Psathyrellaceae</taxon>
        <taxon>Candolleomyces</taxon>
    </lineage>
</organism>